<protein>
    <submittedName>
        <fullName evidence="2">Uncharacterized protein</fullName>
    </submittedName>
</protein>
<reference evidence="2" key="2">
    <citation type="submission" date="2020-06" db="EMBL/GenBank/DDBJ databases">
        <title>Helianthus annuus Genome sequencing and assembly Release 2.</title>
        <authorList>
            <person name="Gouzy J."/>
            <person name="Langlade N."/>
            <person name="Munos S."/>
        </authorList>
    </citation>
    <scope>NUCLEOTIDE SEQUENCE</scope>
    <source>
        <tissue evidence="2">Leaves</tissue>
    </source>
</reference>
<name>A0A9K3NSH5_HELAN</name>
<accession>A0A9K3NSH5</accession>
<comment type="caution">
    <text evidence="2">The sequence shown here is derived from an EMBL/GenBank/DDBJ whole genome shotgun (WGS) entry which is preliminary data.</text>
</comment>
<keyword evidence="3" id="KW-1185">Reference proteome</keyword>
<dbReference type="AlphaFoldDB" id="A0A9K3NSH5"/>
<proteinExistence type="predicted"/>
<dbReference type="Gramene" id="mRNA:HanXRQr2_Chr04g0161641">
    <property type="protein sequence ID" value="mRNA:HanXRQr2_Chr04g0161641"/>
    <property type="gene ID" value="HanXRQr2_Chr04g0161641"/>
</dbReference>
<sequence length="169" mass="18173">MSDSESDLEMLSDDEADFQPFALSDFGDDAPIADSIPIDDVFAFPAPIQDHLIIGHPDGEHIVAPILNALPLVGDGEVDDVVVLEIPPRAIPVIEISSNSSLHYVADSFESVTSSALRAAGLQLYATDLDDDDAMSNAPSSPFRVPTPPHVPVSHPPNPQVEYHRRGRD</sequence>
<reference evidence="2" key="1">
    <citation type="journal article" date="2017" name="Nature">
        <title>The sunflower genome provides insights into oil metabolism, flowering and Asterid evolution.</title>
        <authorList>
            <person name="Badouin H."/>
            <person name="Gouzy J."/>
            <person name="Grassa C.J."/>
            <person name="Murat F."/>
            <person name="Staton S.E."/>
            <person name="Cottret L."/>
            <person name="Lelandais-Briere C."/>
            <person name="Owens G.L."/>
            <person name="Carrere S."/>
            <person name="Mayjonade B."/>
            <person name="Legrand L."/>
            <person name="Gill N."/>
            <person name="Kane N.C."/>
            <person name="Bowers J.E."/>
            <person name="Hubner S."/>
            <person name="Bellec A."/>
            <person name="Berard A."/>
            <person name="Berges H."/>
            <person name="Blanchet N."/>
            <person name="Boniface M.C."/>
            <person name="Brunel D."/>
            <person name="Catrice O."/>
            <person name="Chaidir N."/>
            <person name="Claudel C."/>
            <person name="Donnadieu C."/>
            <person name="Faraut T."/>
            <person name="Fievet G."/>
            <person name="Helmstetter N."/>
            <person name="King M."/>
            <person name="Knapp S.J."/>
            <person name="Lai Z."/>
            <person name="Le Paslier M.C."/>
            <person name="Lippi Y."/>
            <person name="Lorenzon L."/>
            <person name="Mandel J.R."/>
            <person name="Marage G."/>
            <person name="Marchand G."/>
            <person name="Marquand E."/>
            <person name="Bret-Mestries E."/>
            <person name="Morien E."/>
            <person name="Nambeesan S."/>
            <person name="Nguyen T."/>
            <person name="Pegot-Espagnet P."/>
            <person name="Pouilly N."/>
            <person name="Raftis F."/>
            <person name="Sallet E."/>
            <person name="Schiex T."/>
            <person name="Thomas J."/>
            <person name="Vandecasteele C."/>
            <person name="Vares D."/>
            <person name="Vear F."/>
            <person name="Vautrin S."/>
            <person name="Crespi M."/>
            <person name="Mangin B."/>
            <person name="Burke J.M."/>
            <person name="Salse J."/>
            <person name="Munos S."/>
            <person name="Vincourt P."/>
            <person name="Rieseberg L.H."/>
            <person name="Langlade N.B."/>
        </authorList>
    </citation>
    <scope>NUCLEOTIDE SEQUENCE</scope>
    <source>
        <tissue evidence="2">Leaves</tissue>
    </source>
</reference>
<evidence type="ECO:0000313" key="2">
    <source>
        <dbReference type="EMBL" id="KAF5809798.1"/>
    </source>
</evidence>
<feature type="region of interest" description="Disordered" evidence="1">
    <location>
        <begin position="131"/>
        <end position="169"/>
    </location>
</feature>
<dbReference type="EMBL" id="MNCJ02000319">
    <property type="protein sequence ID" value="KAF5809798.1"/>
    <property type="molecule type" value="Genomic_DNA"/>
</dbReference>
<feature type="compositionally biased region" description="Pro residues" evidence="1">
    <location>
        <begin position="145"/>
        <end position="159"/>
    </location>
</feature>
<evidence type="ECO:0000313" key="3">
    <source>
        <dbReference type="Proteomes" id="UP000215914"/>
    </source>
</evidence>
<evidence type="ECO:0000256" key="1">
    <source>
        <dbReference type="SAM" id="MobiDB-lite"/>
    </source>
</evidence>
<gene>
    <name evidence="2" type="ORF">HanXRQr2_Chr04g0161641</name>
</gene>
<organism evidence="2 3">
    <name type="scientific">Helianthus annuus</name>
    <name type="common">Common sunflower</name>
    <dbReference type="NCBI Taxonomy" id="4232"/>
    <lineage>
        <taxon>Eukaryota</taxon>
        <taxon>Viridiplantae</taxon>
        <taxon>Streptophyta</taxon>
        <taxon>Embryophyta</taxon>
        <taxon>Tracheophyta</taxon>
        <taxon>Spermatophyta</taxon>
        <taxon>Magnoliopsida</taxon>
        <taxon>eudicotyledons</taxon>
        <taxon>Gunneridae</taxon>
        <taxon>Pentapetalae</taxon>
        <taxon>asterids</taxon>
        <taxon>campanulids</taxon>
        <taxon>Asterales</taxon>
        <taxon>Asteraceae</taxon>
        <taxon>Asteroideae</taxon>
        <taxon>Heliantheae alliance</taxon>
        <taxon>Heliantheae</taxon>
        <taxon>Helianthus</taxon>
    </lineage>
</organism>
<dbReference type="Proteomes" id="UP000215914">
    <property type="component" value="Unassembled WGS sequence"/>
</dbReference>